<protein>
    <submittedName>
        <fullName evidence="2">Uncharacterized protein</fullName>
    </submittedName>
</protein>
<reference evidence="2" key="1">
    <citation type="submission" date="2018-04" db="EMBL/GenBank/DDBJ databases">
        <title>Whole genome sequencing of Hypsizygus marmoreus.</title>
        <authorList>
            <person name="Choi I.-G."/>
            <person name="Min B."/>
            <person name="Kim J.-G."/>
            <person name="Kim S."/>
            <person name="Oh Y.-L."/>
            <person name="Kong W.-S."/>
            <person name="Park H."/>
            <person name="Jeong J."/>
            <person name="Song E.-S."/>
        </authorList>
    </citation>
    <scope>NUCLEOTIDE SEQUENCE [LARGE SCALE GENOMIC DNA]</scope>
    <source>
        <strain evidence="2">51987-8</strain>
    </source>
</reference>
<dbReference type="Proteomes" id="UP000076154">
    <property type="component" value="Unassembled WGS sequence"/>
</dbReference>
<dbReference type="AlphaFoldDB" id="A0A369JDD8"/>
<organism evidence="2 3">
    <name type="scientific">Hypsizygus marmoreus</name>
    <name type="common">White beech mushroom</name>
    <name type="synonym">Agaricus marmoreus</name>
    <dbReference type="NCBI Taxonomy" id="39966"/>
    <lineage>
        <taxon>Eukaryota</taxon>
        <taxon>Fungi</taxon>
        <taxon>Dikarya</taxon>
        <taxon>Basidiomycota</taxon>
        <taxon>Agaricomycotina</taxon>
        <taxon>Agaricomycetes</taxon>
        <taxon>Agaricomycetidae</taxon>
        <taxon>Agaricales</taxon>
        <taxon>Tricholomatineae</taxon>
        <taxon>Lyophyllaceae</taxon>
        <taxon>Hypsizygus</taxon>
    </lineage>
</organism>
<accession>A0A369JDD8</accession>
<evidence type="ECO:0000313" key="3">
    <source>
        <dbReference type="Proteomes" id="UP000076154"/>
    </source>
</evidence>
<gene>
    <name evidence="2" type="ORF">Hypma_012974</name>
</gene>
<dbReference type="EMBL" id="LUEZ02000071">
    <property type="protein sequence ID" value="RDB20139.1"/>
    <property type="molecule type" value="Genomic_DNA"/>
</dbReference>
<name>A0A369JDD8_HYPMA</name>
<feature type="region of interest" description="Disordered" evidence="1">
    <location>
        <begin position="16"/>
        <end position="36"/>
    </location>
</feature>
<keyword evidence="3" id="KW-1185">Reference proteome</keyword>
<proteinExistence type="predicted"/>
<evidence type="ECO:0000313" key="2">
    <source>
        <dbReference type="EMBL" id="RDB20139.1"/>
    </source>
</evidence>
<evidence type="ECO:0000256" key="1">
    <source>
        <dbReference type="SAM" id="MobiDB-lite"/>
    </source>
</evidence>
<sequence>MHLVSLHKALLGVNSSSNHLSSTLPPSPPLPPASPPPFRASCGRIWYTSMRQAIEMSRCPHAEADAAHSDTARIPAGLAGGVTRPGDGGCRDGAQGRRARDGQGHMARLAIQNPYSRLVV</sequence>
<comment type="caution">
    <text evidence="2">The sequence shown here is derived from an EMBL/GenBank/DDBJ whole genome shotgun (WGS) entry which is preliminary data.</text>
</comment>
<feature type="compositionally biased region" description="Pro residues" evidence="1">
    <location>
        <begin position="25"/>
        <end position="36"/>
    </location>
</feature>
<dbReference type="InParanoid" id="A0A369JDD8"/>